<gene>
    <name evidence="1" type="ORF">V6N11_022354</name>
</gene>
<dbReference type="Proteomes" id="UP001396334">
    <property type="component" value="Unassembled WGS sequence"/>
</dbReference>
<reference evidence="1 2" key="1">
    <citation type="journal article" date="2024" name="G3 (Bethesda)">
        <title>Genome assembly of Hibiscus sabdariffa L. provides insights into metabolisms of medicinal natural products.</title>
        <authorList>
            <person name="Kim T."/>
        </authorList>
    </citation>
    <scope>NUCLEOTIDE SEQUENCE [LARGE SCALE GENOMIC DNA]</scope>
    <source>
        <strain evidence="1">TK-2024</strain>
        <tissue evidence="1">Old leaves</tissue>
    </source>
</reference>
<evidence type="ECO:0000313" key="2">
    <source>
        <dbReference type="Proteomes" id="UP001396334"/>
    </source>
</evidence>
<comment type="caution">
    <text evidence="1">The sequence shown here is derived from an EMBL/GenBank/DDBJ whole genome shotgun (WGS) entry which is preliminary data.</text>
</comment>
<accession>A0ABR2TIW7</accession>
<dbReference type="PANTHER" id="PTHR12286">
    <property type="entry name" value="SACCHAROPINE DEHYDROGENASE-LIKE OXIDOREDUCTASE"/>
    <property type="match status" value="1"/>
</dbReference>
<dbReference type="InterPro" id="IPR051276">
    <property type="entry name" value="Saccharopine_DH-like_oxidrdct"/>
</dbReference>
<dbReference type="PANTHER" id="PTHR12286:SF5">
    <property type="entry name" value="SACCHAROPINE DEHYDROGENASE-LIKE OXIDOREDUCTASE"/>
    <property type="match status" value="1"/>
</dbReference>
<dbReference type="EMBL" id="JBBPBN010000005">
    <property type="protein sequence ID" value="KAK9037443.1"/>
    <property type="molecule type" value="Genomic_DNA"/>
</dbReference>
<proteinExistence type="predicted"/>
<evidence type="ECO:0000313" key="1">
    <source>
        <dbReference type="EMBL" id="KAK9037443.1"/>
    </source>
</evidence>
<keyword evidence="2" id="KW-1185">Reference proteome</keyword>
<organism evidence="1 2">
    <name type="scientific">Hibiscus sabdariffa</name>
    <name type="common">roselle</name>
    <dbReference type="NCBI Taxonomy" id="183260"/>
    <lineage>
        <taxon>Eukaryota</taxon>
        <taxon>Viridiplantae</taxon>
        <taxon>Streptophyta</taxon>
        <taxon>Embryophyta</taxon>
        <taxon>Tracheophyta</taxon>
        <taxon>Spermatophyta</taxon>
        <taxon>Magnoliopsida</taxon>
        <taxon>eudicotyledons</taxon>
        <taxon>Gunneridae</taxon>
        <taxon>Pentapetalae</taxon>
        <taxon>rosids</taxon>
        <taxon>malvids</taxon>
        <taxon>Malvales</taxon>
        <taxon>Malvaceae</taxon>
        <taxon>Malvoideae</taxon>
        <taxon>Hibiscus</taxon>
    </lineage>
</organism>
<protein>
    <submittedName>
        <fullName evidence="1">Uncharacterized protein</fullName>
    </submittedName>
</protein>
<name>A0ABR2TIW7_9ROSI</name>
<sequence length="256" mass="28153">MQASQNPKSNPLYDIIILGASGFNTPSSPLKTLALAGRSHEKLTKTLRWAVHPSSSPPGVSIIIADTTDQPSLFSLCIQTKLLITLIGSLACLLLPLVPLLEAKYHEKAVDTGSLIVKACGFDSIPSEMGVMFNTRQWELPAVPNHVTAYELRCSRPKKPRPVVSDYSAFLFVCFRYPRFHGHGISVLKADMMLLKPDLFIFPHGTAMRAIPGSRPHKGPMIEYQDKIGLIAVKLPSADVVRRTLVALMENPLWST</sequence>